<sequence>MGYFSPLYKFFEEYHKRLERSLRSVFWRPITQNMITFITAFILLILGYFTYGKFVDKTFKSDADKTTPAHTLQDGVDFVPMNSNKNSFIQILNIAGVGPIFGPILGALYGPSAFLWIVFGSIFAGGVHDYLTGMISIRYGGAHLPAMASRFLGKAFSHVVNLFTLLLLVLVGTVFVTAPAEMINALLGDSDYLKVIILGIFVYYIVATVLPIDKIIGKIYPVLGVLLILSAIGICIGMFMYGNPLPELTLENLHPKKIPYYPVIFLTISCGALSGFHATQSPIISRTIDNEKDGRKVFYGMMILEAFIAMIWAAASMSLLDTEELSALLAEGGPAAVVNKIAIILLGTVGGTVAIIGVIVLPITSGDTSFRAARMIIADYLNIDQKVLRNRFAVAIPLFAISFILTNMDFQLLWRYFSWSNQVTAAIALWIGTVYLYENKKQYIIALVPAFFITSVIFSYIFYDPTIGFNMSPTTSNWIGLILTCLLTALFFVIMKKRKKAEAL</sequence>
<comment type="similarity">
    <text evidence="2">Belongs to the peptide transporter carbon starvation (CstA) (TC 2.A.114) family.</text>
</comment>
<evidence type="ECO:0000256" key="6">
    <source>
        <dbReference type="ARBA" id="ARBA00023136"/>
    </source>
</evidence>
<feature type="transmembrane region" description="Helical" evidence="7">
    <location>
        <begin position="297"/>
        <end position="320"/>
    </location>
</feature>
<evidence type="ECO:0000313" key="10">
    <source>
        <dbReference type="Proteomes" id="UP000182114"/>
    </source>
</evidence>
<evidence type="ECO:0000256" key="1">
    <source>
        <dbReference type="ARBA" id="ARBA00004651"/>
    </source>
</evidence>
<dbReference type="GO" id="GO:0009267">
    <property type="term" value="P:cellular response to starvation"/>
    <property type="evidence" value="ECO:0007669"/>
    <property type="project" value="InterPro"/>
</dbReference>
<dbReference type="eggNOG" id="COG1966">
    <property type="taxonomic scope" value="Bacteria"/>
</dbReference>
<evidence type="ECO:0000259" key="8">
    <source>
        <dbReference type="Pfam" id="PF02554"/>
    </source>
</evidence>
<evidence type="ECO:0000256" key="2">
    <source>
        <dbReference type="ARBA" id="ARBA00007755"/>
    </source>
</evidence>
<feature type="transmembrane region" description="Helical" evidence="7">
    <location>
        <begin position="475"/>
        <end position="495"/>
    </location>
</feature>
<evidence type="ECO:0000313" key="9">
    <source>
        <dbReference type="EMBL" id="SDF30725.1"/>
    </source>
</evidence>
<dbReference type="InterPro" id="IPR051605">
    <property type="entry name" value="CstA"/>
</dbReference>
<dbReference type="InterPro" id="IPR003706">
    <property type="entry name" value="CstA_N"/>
</dbReference>
<dbReference type="GO" id="GO:0005886">
    <property type="term" value="C:plasma membrane"/>
    <property type="evidence" value="ECO:0007669"/>
    <property type="project" value="UniProtKB-SubCell"/>
</dbReference>
<dbReference type="Proteomes" id="UP000182114">
    <property type="component" value="Unassembled WGS sequence"/>
</dbReference>
<feature type="transmembrane region" description="Helical" evidence="7">
    <location>
        <begin position="91"/>
        <end position="109"/>
    </location>
</feature>
<organism evidence="9 10">
    <name type="scientific">Cellulophaga baltica</name>
    <dbReference type="NCBI Taxonomy" id="76594"/>
    <lineage>
        <taxon>Bacteria</taxon>
        <taxon>Pseudomonadati</taxon>
        <taxon>Bacteroidota</taxon>
        <taxon>Flavobacteriia</taxon>
        <taxon>Flavobacteriales</taxon>
        <taxon>Flavobacteriaceae</taxon>
        <taxon>Cellulophaga</taxon>
    </lineage>
</organism>
<keyword evidence="3" id="KW-1003">Cell membrane</keyword>
<comment type="subcellular location">
    <subcellularLocation>
        <location evidence="1">Cell membrane</location>
        <topology evidence="1">Multi-pass membrane protein</topology>
    </subcellularLocation>
</comment>
<dbReference type="AlphaFoldDB" id="A0A1G7K0V8"/>
<reference evidence="10" key="1">
    <citation type="submission" date="2016-10" db="EMBL/GenBank/DDBJ databases">
        <authorList>
            <person name="Varghese N."/>
            <person name="Submissions S."/>
        </authorList>
    </citation>
    <scope>NUCLEOTIDE SEQUENCE [LARGE SCALE GENOMIC DNA]</scope>
    <source>
        <strain evidence="10">DSM 24729</strain>
    </source>
</reference>
<feature type="domain" description="CstA N-terminal" evidence="8">
    <location>
        <begin position="337"/>
        <end position="456"/>
    </location>
</feature>
<evidence type="ECO:0000256" key="7">
    <source>
        <dbReference type="SAM" id="Phobius"/>
    </source>
</evidence>
<feature type="domain" description="CstA N-terminal" evidence="8">
    <location>
        <begin position="195"/>
        <end position="323"/>
    </location>
</feature>
<feature type="domain" description="CstA N-terminal" evidence="8">
    <location>
        <begin position="34"/>
        <end position="177"/>
    </location>
</feature>
<feature type="transmembrane region" description="Helical" evidence="7">
    <location>
        <begin position="115"/>
        <end position="137"/>
    </location>
</feature>
<feature type="transmembrane region" description="Helical" evidence="7">
    <location>
        <begin position="444"/>
        <end position="463"/>
    </location>
</feature>
<dbReference type="Pfam" id="PF02554">
    <property type="entry name" value="CstA"/>
    <property type="match status" value="3"/>
</dbReference>
<protein>
    <submittedName>
        <fullName evidence="9">Carbon starvation protein CstA</fullName>
    </submittedName>
</protein>
<name>A0A1G7K0V8_9FLAO</name>
<feature type="transmembrane region" description="Helical" evidence="7">
    <location>
        <begin position="158"/>
        <end position="180"/>
    </location>
</feature>
<feature type="transmembrane region" description="Helical" evidence="7">
    <location>
        <begin position="192"/>
        <end position="212"/>
    </location>
</feature>
<feature type="transmembrane region" description="Helical" evidence="7">
    <location>
        <begin position="260"/>
        <end position="276"/>
    </location>
</feature>
<keyword evidence="10" id="KW-1185">Reference proteome</keyword>
<dbReference type="PANTHER" id="PTHR30252">
    <property type="entry name" value="INNER MEMBRANE PEPTIDE TRANSPORTER"/>
    <property type="match status" value="1"/>
</dbReference>
<dbReference type="EMBL" id="FNBD01000011">
    <property type="protein sequence ID" value="SDF30725.1"/>
    <property type="molecule type" value="Genomic_DNA"/>
</dbReference>
<keyword evidence="5 7" id="KW-1133">Transmembrane helix</keyword>
<evidence type="ECO:0000256" key="3">
    <source>
        <dbReference type="ARBA" id="ARBA00022475"/>
    </source>
</evidence>
<feature type="transmembrane region" description="Helical" evidence="7">
    <location>
        <begin position="30"/>
        <end position="51"/>
    </location>
</feature>
<keyword evidence="6 7" id="KW-0472">Membrane</keyword>
<feature type="transmembrane region" description="Helical" evidence="7">
    <location>
        <begin position="340"/>
        <end position="364"/>
    </location>
</feature>
<evidence type="ECO:0000256" key="5">
    <source>
        <dbReference type="ARBA" id="ARBA00022989"/>
    </source>
</evidence>
<accession>A0A1G7K0V8</accession>
<proteinExistence type="inferred from homology"/>
<feature type="transmembrane region" description="Helical" evidence="7">
    <location>
        <begin position="219"/>
        <end position="240"/>
    </location>
</feature>
<dbReference type="PANTHER" id="PTHR30252:SF4">
    <property type="entry name" value="CARBON STARVATION"/>
    <property type="match status" value="1"/>
</dbReference>
<feature type="transmembrane region" description="Helical" evidence="7">
    <location>
        <begin position="392"/>
        <end position="410"/>
    </location>
</feature>
<evidence type="ECO:0000256" key="4">
    <source>
        <dbReference type="ARBA" id="ARBA00022692"/>
    </source>
</evidence>
<feature type="transmembrane region" description="Helical" evidence="7">
    <location>
        <begin position="416"/>
        <end position="437"/>
    </location>
</feature>
<gene>
    <name evidence="9" type="ORF">SAMN04487992_11124</name>
</gene>
<keyword evidence="4 7" id="KW-0812">Transmembrane</keyword>